<dbReference type="SUPFAM" id="SSF52540">
    <property type="entry name" value="P-loop containing nucleoside triphosphate hydrolases"/>
    <property type="match status" value="1"/>
</dbReference>
<keyword evidence="2" id="KW-1185">Reference proteome</keyword>
<gene>
    <name evidence="1" type="ORF">ACFSJH_14220</name>
</gene>
<proteinExistence type="predicted"/>
<dbReference type="Proteomes" id="UP001597362">
    <property type="component" value="Unassembled WGS sequence"/>
</dbReference>
<comment type="caution">
    <text evidence="1">The sequence shown here is derived from an EMBL/GenBank/DDBJ whole genome shotgun (WGS) entry which is preliminary data.</text>
</comment>
<protein>
    <submittedName>
        <fullName evidence="1">AAA family ATPase</fullName>
    </submittedName>
</protein>
<dbReference type="InterPro" id="IPR027417">
    <property type="entry name" value="P-loop_NTPase"/>
</dbReference>
<dbReference type="EMBL" id="JBHUHO010000032">
    <property type="protein sequence ID" value="MFD2116880.1"/>
    <property type="molecule type" value="Genomic_DNA"/>
</dbReference>
<reference evidence="2" key="1">
    <citation type="journal article" date="2019" name="Int. J. Syst. Evol. Microbiol.">
        <title>The Global Catalogue of Microorganisms (GCM) 10K type strain sequencing project: providing services to taxonomists for standard genome sequencing and annotation.</title>
        <authorList>
            <consortium name="The Broad Institute Genomics Platform"/>
            <consortium name="The Broad Institute Genome Sequencing Center for Infectious Disease"/>
            <person name="Wu L."/>
            <person name="Ma J."/>
        </authorList>
    </citation>
    <scope>NUCLEOTIDE SEQUENCE [LARGE SCALE GENOMIC DNA]</scope>
    <source>
        <strain evidence="2">GH52</strain>
    </source>
</reference>
<dbReference type="Pfam" id="PF13671">
    <property type="entry name" value="AAA_33"/>
    <property type="match status" value="1"/>
</dbReference>
<evidence type="ECO:0000313" key="1">
    <source>
        <dbReference type="EMBL" id="MFD2116880.1"/>
    </source>
</evidence>
<evidence type="ECO:0000313" key="2">
    <source>
        <dbReference type="Proteomes" id="UP001597362"/>
    </source>
</evidence>
<sequence length="197" mass="23080">MIVWINGAFGSGKTQTAHELHRRVPESFIFDPEVTGFYIRKQMPRTLQTKDFQDNVLWRDINYQLLKEIMAQSNSTIIVPMTVVHPPYFEEIIGRLRADGIIVHHFTLCASEQTLLRRLKKRGEGKNSWAALQIKRCIEGHSNAIFEQKVDTNHMTIDEVVQYIADQLPMDVLPDTRGTVRKTWDRVMTQWKHIRFF</sequence>
<accession>A0ABW4YMK6</accession>
<organism evidence="1 2">
    <name type="scientific">Paenibacillus yanchengensis</name>
    <dbReference type="NCBI Taxonomy" id="2035833"/>
    <lineage>
        <taxon>Bacteria</taxon>
        <taxon>Bacillati</taxon>
        <taxon>Bacillota</taxon>
        <taxon>Bacilli</taxon>
        <taxon>Bacillales</taxon>
        <taxon>Paenibacillaceae</taxon>
        <taxon>Paenibacillus</taxon>
    </lineage>
</organism>
<dbReference type="RefSeq" id="WP_377773609.1">
    <property type="nucleotide sequence ID" value="NZ_JBHUHO010000032.1"/>
</dbReference>
<dbReference type="Gene3D" id="3.40.50.300">
    <property type="entry name" value="P-loop containing nucleotide triphosphate hydrolases"/>
    <property type="match status" value="1"/>
</dbReference>
<name>A0ABW4YMK6_9BACL</name>